<gene>
    <name evidence="2" type="ORF">D1B33_07540</name>
</gene>
<feature type="compositionally biased region" description="Basic and acidic residues" evidence="1">
    <location>
        <begin position="19"/>
        <end position="36"/>
    </location>
</feature>
<dbReference type="RefSeq" id="WP_118875748.1">
    <property type="nucleotide sequence ID" value="NZ_QWEI01000002.1"/>
</dbReference>
<protein>
    <submittedName>
        <fullName evidence="2">Uncharacterized protein</fullName>
    </submittedName>
</protein>
<accession>A0A396SI12</accession>
<name>A0A396SI12_9BACL</name>
<dbReference type="AlphaFoldDB" id="A0A396SI12"/>
<dbReference type="EMBL" id="QWEI01000002">
    <property type="protein sequence ID" value="RHW38717.1"/>
    <property type="molecule type" value="Genomic_DNA"/>
</dbReference>
<dbReference type="Proteomes" id="UP000265692">
    <property type="component" value="Unassembled WGS sequence"/>
</dbReference>
<evidence type="ECO:0000313" key="2">
    <source>
        <dbReference type="EMBL" id="RHW38717.1"/>
    </source>
</evidence>
<comment type="caution">
    <text evidence="2">The sequence shown here is derived from an EMBL/GenBank/DDBJ whole genome shotgun (WGS) entry which is preliminary data.</text>
</comment>
<feature type="region of interest" description="Disordered" evidence="1">
    <location>
        <begin position="1"/>
        <end position="38"/>
    </location>
</feature>
<dbReference type="OrthoDB" id="2970791at2"/>
<sequence>MGFNYSMQGKTPQQQAIVRKREEEDERRKQERDKQNKIVCKPAEQEMDYRAVVFEQGVRTLLELRVSGTAVANQPCGLDEETIYQWLEKVGSKHVEKNQQFERVLIASVDVENGKMKTEWSKLTRV</sequence>
<keyword evidence="3" id="KW-1185">Reference proteome</keyword>
<proteinExistence type="predicted"/>
<evidence type="ECO:0000313" key="3">
    <source>
        <dbReference type="Proteomes" id="UP000265692"/>
    </source>
</evidence>
<feature type="compositionally biased region" description="Polar residues" evidence="1">
    <location>
        <begin position="1"/>
        <end position="16"/>
    </location>
</feature>
<reference evidence="2 3" key="1">
    <citation type="submission" date="2018-08" db="EMBL/GenBank/DDBJ databases">
        <title>Lysinibacillus sp. YLB-03 draft genome sequence.</title>
        <authorList>
            <person name="Yu L."/>
        </authorList>
    </citation>
    <scope>NUCLEOTIDE SEQUENCE [LARGE SCALE GENOMIC DNA]</scope>
    <source>
        <strain evidence="2 3">YLB-03</strain>
    </source>
</reference>
<organism evidence="2 3">
    <name type="scientific">Ureibacillus yapensis</name>
    <dbReference type="NCBI Taxonomy" id="2304605"/>
    <lineage>
        <taxon>Bacteria</taxon>
        <taxon>Bacillati</taxon>
        <taxon>Bacillota</taxon>
        <taxon>Bacilli</taxon>
        <taxon>Bacillales</taxon>
        <taxon>Caryophanaceae</taxon>
        <taxon>Ureibacillus</taxon>
    </lineage>
</organism>
<evidence type="ECO:0000256" key="1">
    <source>
        <dbReference type="SAM" id="MobiDB-lite"/>
    </source>
</evidence>